<dbReference type="InterPro" id="IPR007187">
    <property type="entry name" value="Nucleoporin_Nup133/Nup155_C"/>
</dbReference>
<evidence type="ECO:0000259" key="10">
    <source>
        <dbReference type="Pfam" id="PF08801"/>
    </source>
</evidence>
<comment type="similarity">
    <text evidence="2">Belongs to the nucleoporin Nup133 family.</text>
</comment>
<keyword evidence="3" id="KW-0813">Transport</keyword>
<keyword evidence="7" id="KW-0539">Nucleus</keyword>
<evidence type="ECO:0000256" key="8">
    <source>
        <dbReference type="SAM" id="MobiDB-lite"/>
    </source>
</evidence>
<evidence type="ECO:0000313" key="12">
    <source>
        <dbReference type="Proteomes" id="UP001209878"/>
    </source>
</evidence>
<dbReference type="Pfam" id="PF08801">
    <property type="entry name" value="Nucleoporin_N"/>
    <property type="match status" value="1"/>
</dbReference>
<evidence type="ECO:0000256" key="1">
    <source>
        <dbReference type="ARBA" id="ARBA00004259"/>
    </source>
</evidence>
<dbReference type="GO" id="GO:0016973">
    <property type="term" value="P:poly(A)+ mRNA export from nucleus"/>
    <property type="evidence" value="ECO:0007669"/>
    <property type="project" value="TreeGrafter"/>
</dbReference>
<sequence length="1154" mass="129372">MFTPRALRSSRKSVTPNSSTGRRSSNLFTPRRRTSYAPNRNESFNRSALQTSRVLEETAQHRLEVYGGTLPVSVTEALALSDKKTKISVKIDPSGWAWLVCGRKLLVWSYKPNQSGKTLPCKELSLPPTESTHTAELVVVVDRSGEHHHNIGAACIAVSPEGVVRYWANVAHDTTYVEVDADVNEECVSIIAMVKSHQITMERTFSCILATATSTLLLLTPLQPQSTVRCRMMRGPQSMLAGISRRMSSFIFGSVATQSVTAPLHTIVPGEQLSPDVQAFYVLSGPNLQKWALDGDTEHLLYQCNVEQFLRENIAKTVWDQEAAYLDNLKVWVMDMKVTRDGVVILGAGLNTDVSDDFHYALGTLHTEGQDSPKSFLSFAVPKFTNTYEKEIEEQLLGYRLLLPNPNSPCAYLHDNRMVLCISVSSSNDDVDKVEFQSPGNKLLGAGHTDCLALFFSTVHGLVSIKEMQMKVDVSMTDSVLEASSTSIAMEQSSLVCNATQLEELSMSEDKTVRLKAAFLNSCSGNLSQAQLIVDELFPPGVNSDIDRLVTRLAQDMIDEFPASDPRWAESVHQGGSVTGSLILMQQLEDKLKAHTYYVQFLKSVQLWDRLSSVSVRDSVMCTKLLLCELAEKVVAAKALREVHTQHPGIVDAAIKHLLDSRVADTADRAAMTSGLIPQDLFYRQVSAINGILEHLLLLEEDALGGSIMPQELIARVIVTNSIFCGMLSAALQYRASNEAMYQSHGQRQTQLEYVSWTHSAGPKGGRRWTCRQHAITSEQALPEANDVKDRGALFQQLLELSDIVLDGYRSQLESIKHGPGENQRYLEVLRKYEQDRTTLIKPFMQYQQYERAASLAEKYCDMGALVQICEETDNQERLQRYMSQFQRMGFPEYVFKWYMNEGKRGKLLSSSLASHPLLGRFLQTSENQHLSWLHDVNAGDFFQAQSTLQSLAAEHRTFVAKKKTLLSLSKLAAYAVEDPPESVHSNIEAINRELDLILHQEQLPQDVVEGLGTDIDNMRVLSAKEIIDLYVGEFNVDANEFDFMKALDLLQFINKEDEDVDCEDILTHIWCCAILKDDWSEISRPDDPFENCKDTVFFKTLEMAYMDGLDLTQCLPAVDRLLAAEELGSLRDQVSFQFLLRAGYEHLEQIFDK</sequence>
<keyword evidence="6" id="KW-0811">Translocation</keyword>
<dbReference type="GO" id="GO:0017056">
    <property type="term" value="F:structural constituent of nuclear pore"/>
    <property type="evidence" value="ECO:0007669"/>
    <property type="project" value="InterPro"/>
</dbReference>
<reference evidence="11" key="1">
    <citation type="journal article" date="2023" name="Mol. Biol. Evol.">
        <title>Third-Generation Sequencing Reveals the Adaptive Role of the Epigenome in Three Deep-Sea Polychaetes.</title>
        <authorList>
            <person name="Perez M."/>
            <person name="Aroh O."/>
            <person name="Sun Y."/>
            <person name="Lan Y."/>
            <person name="Juniper S.K."/>
            <person name="Young C.R."/>
            <person name="Angers B."/>
            <person name="Qian P.Y."/>
        </authorList>
    </citation>
    <scope>NUCLEOTIDE SEQUENCE</scope>
    <source>
        <strain evidence="11">R07B-5</strain>
    </source>
</reference>
<dbReference type="GO" id="GO:0006606">
    <property type="term" value="P:protein import into nucleus"/>
    <property type="evidence" value="ECO:0007669"/>
    <property type="project" value="TreeGrafter"/>
</dbReference>
<feature type="region of interest" description="Disordered" evidence="8">
    <location>
        <begin position="1"/>
        <end position="43"/>
    </location>
</feature>
<dbReference type="Proteomes" id="UP001209878">
    <property type="component" value="Unassembled WGS sequence"/>
</dbReference>
<evidence type="ECO:0000256" key="6">
    <source>
        <dbReference type="ARBA" id="ARBA00023010"/>
    </source>
</evidence>
<evidence type="ECO:0000256" key="3">
    <source>
        <dbReference type="ARBA" id="ARBA00022448"/>
    </source>
</evidence>
<feature type="domain" description="Nucleoporin Nup133/Nup155-like C-terminal" evidence="9">
    <location>
        <begin position="817"/>
        <end position="1022"/>
    </location>
</feature>
<evidence type="ECO:0000256" key="7">
    <source>
        <dbReference type="ARBA" id="ARBA00023242"/>
    </source>
</evidence>
<name>A0AAD9P5A6_RIDPI</name>
<keyword evidence="5" id="KW-0653">Protein transport</keyword>
<comment type="subcellular location">
    <subcellularLocation>
        <location evidence="1">Nucleus envelope</location>
    </subcellularLocation>
</comment>
<dbReference type="AlphaFoldDB" id="A0AAD9P5A6"/>
<feature type="domain" description="Nucleoporin Nup133/Nup155-like N-terminal" evidence="10">
    <location>
        <begin position="69"/>
        <end position="425"/>
    </location>
</feature>
<proteinExistence type="inferred from homology"/>
<dbReference type="GO" id="GO:0000972">
    <property type="term" value="P:transcription-dependent tethering of RNA polymerase II gene DNA at nuclear periphery"/>
    <property type="evidence" value="ECO:0007669"/>
    <property type="project" value="TreeGrafter"/>
</dbReference>
<protein>
    <recommendedName>
        <fullName evidence="13">Nuclear pore complex protein Nup133</fullName>
    </recommendedName>
</protein>
<dbReference type="PANTHER" id="PTHR13405">
    <property type="entry name" value="NUCLEAR PORE COMPLEX PROTEIN NUP133"/>
    <property type="match status" value="1"/>
</dbReference>
<evidence type="ECO:0000256" key="4">
    <source>
        <dbReference type="ARBA" id="ARBA00022816"/>
    </source>
</evidence>
<dbReference type="Gene3D" id="1.25.40.700">
    <property type="match status" value="1"/>
</dbReference>
<dbReference type="Gene3D" id="1.20.58.1380">
    <property type="match status" value="1"/>
</dbReference>
<keyword evidence="4" id="KW-0509">mRNA transport</keyword>
<dbReference type="InterPro" id="IPR014908">
    <property type="entry name" value="Nucleoporin_Nup133/Nup155_N"/>
</dbReference>
<dbReference type="Pfam" id="PF03177">
    <property type="entry name" value="Nucleoporin_C"/>
    <property type="match status" value="1"/>
</dbReference>
<feature type="compositionally biased region" description="Polar residues" evidence="8">
    <location>
        <begin position="12"/>
        <end position="28"/>
    </location>
</feature>
<evidence type="ECO:0000256" key="5">
    <source>
        <dbReference type="ARBA" id="ARBA00022927"/>
    </source>
</evidence>
<evidence type="ECO:0008006" key="13">
    <source>
        <dbReference type="Google" id="ProtNLM"/>
    </source>
</evidence>
<organism evidence="11 12">
    <name type="scientific">Ridgeia piscesae</name>
    <name type="common">Tubeworm</name>
    <dbReference type="NCBI Taxonomy" id="27915"/>
    <lineage>
        <taxon>Eukaryota</taxon>
        <taxon>Metazoa</taxon>
        <taxon>Spiralia</taxon>
        <taxon>Lophotrochozoa</taxon>
        <taxon>Annelida</taxon>
        <taxon>Polychaeta</taxon>
        <taxon>Sedentaria</taxon>
        <taxon>Canalipalpata</taxon>
        <taxon>Sabellida</taxon>
        <taxon>Siboglinidae</taxon>
        <taxon>Ridgeia</taxon>
    </lineage>
</organism>
<dbReference type="InterPro" id="IPR037624">
    <property type="entry name" value="Nup133-like"/>
</dbReference>
<dbReference type="Gene3D" id="2.130.10.10">
    <property type="entry name" value="YVTN repeat-like/Quinoprotein amine dehydrogenase"/>
    <property type="match status" value="1"/>
</dbReference>
<dbReference type="SUPFAM" id="SSF117289">
    <property type="entry name" value="Nucleoporin domain"/>
    <property type="match status" value="1"/>
</dbReference>
<comment type="caution">
    <text evidence="11">The sequence shown here is derived from an EMBL/GenBank/DDBJ whole genome shotgun (WGS) entry which is preliminary data.</text>
</comment>
<gene>
    <name evidence="11" type="ORF">NP493_139g03010</name>
</gene>
<evidence type="ECO:0000256" key="2">
    <source>
        <dbReference type="ARBA" id="ARBA00005569"/>
    </source>
</evidence>
<evidence type="ECO:0000313" key="11">
    <source>
        <dbReference type="EMBL" id="KAK2188235.1"/>
    </source>
</evidence>
<dbReference type="EMBL" id="JAODUO010000139">
    <property type="protein sequence ID" value="KAK2188235.1"/>
    <property type="molecule type" value="Genomic_DNA"/>
</dbReference>
<dbReference type="InterPro" id="IPR015943">
    <property type="entry name" value="WD40/YVTN_repeat-like_dom_sf"/>
</dbReference>
<dbReference type="PANTHER" id="PTHR13405:SF11">
    <property type="entry name" value="NUCLEAR PORE COMPLEX PROTEIN NUP133"/>
    <property type="match status" value="1"/>
</dbReference>
<dbReference type="GO" id="GO:0031080">
    <property type="term" value="C:nuclear pore outer ring"/>
    <property type="evidence" value="ECO:0007669"/>
    <property type="project" value="TreeGrafter"/>
</dbReference>
<keyword evidence="12" id="KW-1185">Reference proteome</keyword>
<evidence type="ECO:0000259" key="9">
    <source>
        <dbReference type="Pfam" id="PF03177"/>
    </source>
</evidence>
<accession>A0AAD9P5A6</accession>